<proteinExistence type="predicted"/>
<keyword evidence="2" id="KW-1185">Reference proteome</keyword>
<gene>
    <name evidence="1" type="ORF">BDA99DRAFT_531270</name>
</gene>
<accession>A0AAD5PJA3</accession>
<organism evidence="1 2">
    <name type="scientific">Phascolomyces articulosus</name>
    <dbReference type="NCBI Taxonomy" id="60185"/>
    <lineage>
        <taxon>Eukaryota</taxon>
        <taxon>Fungi</taxon>
        <taxon>Fungi incertae sedis</taxon>
        <taxon>Mucoromycota</taxon>
        <taxon>Mucoromycotina</taxon>
        <taxon>Mucoromycetes</taxon>
        <taxon>Mucorales</taxon>
        <taxon>Lichtheimiaceae</taxon>
        <taxon>Phascolomyces</taxon>
    </lineage>
</organism>
<evidence type="ECO:0000313" key="2">
    <source>
        <dbReference type="Proteomes" id="UP001209540"/>
    </source>
</evidence>
<name>A0AAD5PJA3_9FUNG</name>
<comment type="caution">
    <text evidence="1">The sequence shown here is derived from an EMBL/GenBank/DDBJ whole genome shotgun (WGS) entry which is preliminary data.</text>
</comment>
<dbReference type="Proteomes" id="UP001209540">
    <property type="component" value="Unassembled WGS sequence"/>
</dbReference>
<dbReference type="AlphaFoldDB" id="A0AAD5PJA3"/>
<dbReference type="EMBL" id="JAIXMP010000001">
    <property type="protein sequence ID" value="KAI9278520.1"/>
    <property type="molecule type" value="Genomic_DNA"/>
</dbReference>
<protein>
    <submittedName>
        <fullName evidence="1">Uncharacterized protein</fullName>
    </submittedName>
</protein>
<reference evidence="1" key="2">
    <citation type="submission" date="2023-02" db="EMBL/GenBank/DDBJ databases">
        <authorList>
            <consortium name="DOE Joint Genome Institute"/>
            <person name="Mondo S.J."/>
            <person name="Chang Y."/>
            <person name="Wang Y."/>
            <person name="Ahrendt S."/>
            <person name="Andreopoulos W."/>
            <person name="Barry K."/>
            <person name="Beard J."/>
            <person name="Benny G.L."/>
            <person name="Blankenship S."/>
            <person name="Bonito G."/>
            <person name="Cuomo C."/>
            <person name="Desiro A."/>
            <person name="Gervers K.A."/>
            <person name="Hundley H."/>
            <person name="Kuo A."/>
            <person name="LaButti K."/>
            <person name="Lang B.F."/>
            <person name="Lipzen A."/>
            <person name="O'Donnell K."/>
            <person name="Pangilinan J."/>
            <person name="Reynolds N."/>
            <person name="Sandor L."/>
            <person name="Smith M.W."/>
            <person name="Tsang A."/>
            <person name="Grigoriev I.V."/>
            <person name="Stajich J.E."/>
            <person name="Spatafora J.W."/>
        </authorList>
    </citation>
    <scope>NUCLEOTIDE SEQUENCE</scope>
    <source>
        <strain evidence="1">RSA 2281</strain>
    </source>
</reference>
<sequence>MMLISQPSGYNNQKESIIENIFELQVKHRWHKNLDLYRVLCILQQVISQFDGWSEQNDESENTVFRRFATLLDILFRYTKIKMKENQRLHIFLIDHQWYLFCKEAHRIDDSKAYNSTTIIQGNVKVYVSMEEHGPLCVTMLSSQFCIII</sequence>
<evidence type="ECO:0000313" key="1">
    <source>
        <dbReference type="EMBL" id="KAI9278520.1"/>
    </source>
</evidence>
<reference evidence="1" key="1">
    <citation type="journal article" date="2022" name="IScience">
        <title>Evolution of zygomycete secretomes and the origins of terrestrial fungal ecologies.</title>
        <authorList>
            <person name="Chang Y."/>
            <person name="Wang Y."/>
            <person name="Mondo S."/>
            <person name="Ahrendt S."/>
            <person name="Andreopoulos W."/>
            <person name="Barry K."/>
            <person name="Beard J."/>
            <person name="Benny G.L."/>
            <person name="Blankenship S."/>
            <person name="Bonito G."/>
            <person name="Cuomo C."/>
            <person name="Desiro A."/>
            <person name="Gervers K.A."/>
            <person name="Hundley H."/>
            <person name="Kuo A."/>
            <person name="LaButti K."/>
            <person name="Lang B.F."/>
            <person name="Lipzen A."/>
            <person name="O'Donnell K."/>
            <person name="Pangilinan J."/>
            <person name="Reynolds N."/>
            <person name="Sandor L."/>
            <person name="Smith M.E."/>
            <person name="Tsang A."/>
            <person name="Grigoriev I.V."/>
            <person name="Stajich J.E."/>
            <person name="Spatafora J.W."/>
        </authorList>
    </citation>
    <scope>NUCLEOTIDE SEQUENCE</scope>
    <source>
        <strain evidence="1">RSA 2281</strain>
    </source>
</reference>